<dbReference type="InterPro" id="IPR055170">
    <property type="entry name" value="GFO_IDH_MocA-like_dom"/>
</dbReference>
<proteinExistence type="predicted"/>
<evidence type="ECO:0000313" key="4">
    <source>
        <dbReference type="Proteomes" id="UP000326903"/>
    </source>
</evidence>
<dbReference type="Proteomes" id="UP000326903">
    <property type="component" value="Unassembled WGS sequence"/>
</dbReference>
<dbReference type="PANTHER" id="PTHR43249">
    <property type="entry name" value="UDP-N-ACETYL-2-AMINO-2-DEOXY-D-GLUCURONATE OXIDASE"/>
    <property type="match status" value="1"/>
</dbReference>
<comment type="caution">
    <text evidence="3">The sequence shown here is derived from an EMBL/GenBank/DDBJ whole genome shotgun (WGS) entry which is preliminary data.</text>
</comment>
<dbReference type="Pfam" id="PF22725">
    <property type="entry name" value="GFO_IDH_MocA_C3"/>
    <property type="match status" value="1"/>
</dbReference>
<dbReference type="EMBL" id="VYQF01000014">
    <property type="protein sequence ID" value="KAA9034533.1"/>
    <property type="molecule type" value="Genomic_DNA"/>
</dbReference>
<gene>
    <name evidence="3" type="ORF">FW778_22110</name>
</gene>
<dbReference type="SUPFAM" id="SSF51735">
    <property type="entry name" value="NAD(P)-binding Rossmann-fold domains"/>
    <property type="match status" value="1"/>
</dbReference>
<dbReference type="RefSeq" id="WP_150417080.1">
    <property type="nucleotide sequence ID" value="NZ_VYQF01000014.1"/>
</dbReference>
<keyword evidence="4" id="KW-1185">Reference proteome</keyword>
<organism evidence="3 4">
    <name type="scientific">Ginsengibacter hankyongi</name>
    <dbReference type="NCBI Taxonomy" id="2607284"/>
    <lineage>
        <taxon>Bacteria</taxon>
        <taxon>Pseudomonadati</taxon>
        <taxon>Bacteroidota</taxon>
        <taxon>Chitinophagia</taxon>
        <taxon>Chitinophagales</taxon>
        <taxon>Chitinophagaceae</taxon>
        <taxon>Ginsengibacter</taxon>
    </lineage>
</organism>
<dbReference type="SUPFAM" id="SSF55347">
    <property type="entry name" value="Glyceraldehyde-3-phosphate dehydrogenase-like, C-terminal domain"/>
    <property type="match status" value="1"/>
</dbReference>
<dbReference type="Gene3D" id="3.40.50.720">
    <property type="entry name" value="NAD(P)-binding Rossmann-like Domain"/>
    <property type="match status" value="1"/>
</dbReference>
<feature type="domain" description="GFO/IDH/MocA-like oxidoreductase" evidence="2">
    <location>
        <begin position="132"/>
        <end position="259"/>
    </location>
</feature>
<dbReference type="InterPro" id="IPR052515">
    <property type="entry name" value="Gfo/Idh/MocA_Oxidoreductase"/>
</dbReference>
<sequence length="326" mass="36226">MKEIKWGIIGCGNVTEVKSGPAFNKVKNSSLVAVMRRDGARAKDYASRHHVPKWYDDAMALINDKDVNAIYIATPPSSHESYALAAFQAGKPVYVEKPMTLNYSSALNMVKAANETNMKLCVAHYRRGQPYFNKIKQIIDDKIIGEIRFANLAFYKKQLSKEALELTGNKWRVDAGVSGGGLFHDLAPHQLDLMYYFFGQADYAKGVAINQSRFYNADDAVAGNIVFKNGILFNGLWSFSVSKDDEKDVCEIVGSEGSISFSVFNEQKIFLNRNGTTEVISFTPPQHVQQPLIEKVVDYFLDKGPNPSSGSDGAEVMHLLDAFTQP</sequence>
<dbReference type="AlphaFoldDB" id="A0A5J5IAR2"/>
<dbReference type="GO" id="GO:0000166">
    <property type="term" value="F:nucleotide binding"/>
    <property type="evidence" value="ECO:0007669"/>
    <property type="project" value="InterPro"/>
</dbReference>
<evidence type="ECO:0000313" key="3">
    <source>
        <dbReference type="EMBL" id="KAA9034533.1"/>
    </source>
</evidence>
<evidence type="ECO:0000259" key="1">
    <source>
        <dbReference type="Pfam" id="PF01408"/>
    </source>
</evidence>
<dbReference type="PANTHER" id="PTHR43249:SF1">
    <property type="entry name" value="D-GLUCOSIDE 3-DEHYDROGENASE"/>
    <property type="match status" value="1"/>
</dbReference>
<evidence type="ECO:0000259" key="2">
    <source>
        <dbReference type="Pfam" id="PF22725"/>
    </source>
</evidence>
<feature type="domain" description="Gfo/Idh/MocA-like oxidoreductase N-terminal" evidence="1">
    <location>
        <begin position="4"/>
        <end position="124"/>
    </location>
</feature>
<dbReference type="InterPro" id="IPR000683">
    <property type="entry name" value="Gfo/Idh/MocA-like_OxRdtase_N"/>
</dbReference>
<reference evidence="3 4" key="1">
    <citation type="submission" date="2019-09" db="EMBL/GenBank/DDBJ databases">
        <title>Draft genome sequence of Ginsengibacter sp. BR5-29.</title>
        <authorList>
            <person name="Im W.-T."/>
        </authorList>
    </citation>
    <scope>NUCLEOTIDE SEQUENCE [LARGE SCALE GENOMIC DNA]</scope>
    <source>
        <strain evidence="3 4">BR5-29</strain>
    </source>
</reference>
<protein>
    <submittedName>
        <fullName evidence="3">Gfo/Idh/MocA family oxidoreductase</fullName>
    </submittedName>
</protein>
<accession>A0A5J5IAR2</accession>
<dbReference type="Gene3D" id="3.30.360.10">
    <property type="entry name" value="Dihydrodipicolinate Reductase, domain 2"/>
    <property type="match status" value="1"/>
</dbReference>
<dbReference type="InterPro" id="IPR036291">
    <property type="entry name" value="NAD(P)-bd_dom_sf"/>
</dbReference>
<name>A0A5J5IAR2_9BACT</name>
<dbReference type="Pfam" id="PF01408">
    <property type="entry name" value="GFO_IDH_MocA"/>
    <property type="match status" value="1"/>
</dbReference>